<evidence type="ECO:0000313" key="10">
    <source>
        <dbReference type="Proteomes" id="UP000663829"/>
    </source>
</evidence>
<feature type="binding site" evidence="3">
    <location>
        <position position="224"/>
    </location>
    <ligand>
        <name>Zn(2+)</name>
        <dbReference type="ChEBI" id="CHEBI:29105"/>
    </ligand>
</feature>
<dbReference type="PROSITE" id="PS50305">
    <property type="entry name" value="SIRTUIN"/>
    <property type="match status" value="1"/>
</dbReference>
<reference evidence="6" key="1">
    <citation type="submission" date="2021-02" db="EMBL/GenBank/DDBJ databases">
        <authorList>
            <person name="Nowell W R."/>
        </authorList>
    </citation>
    <scope>NUCLEOTIDE SEQUENCE</scope>
</reference>
<dbReference type="AlphaFoldDB" id="A0A813WE40"/>
<sequence>MSRKTSTSSRDSSQQSRSLHRFSNKGTNKDIQDLTDKLNRFRFGGKSAIRRSSTTAKNYTLDDLVQSIKTGKIKRIVVLAGAGISTLSGIPDFRQVFYFNTITPGTGLYDNLQRYNIPYPEAIFELSYFRRNPKPFFHLAKELYPGRYQPNIIHYFMRYLNDKQLLHRLYTQNIDSLERAAGVPVDKIVEAHGTFMTATCLKCRQKHTCDEIREQIFNDKIPLCIKTKNCQGTVKPDIVFFGEDLPRRFQLYMQDLPMCDCCIVMGTSLAVYPFADIVDCPARSTPRLLINREIVGTFVSPRLYDVMMINDLEYSVKELLTKLEWIDDIKKLMNENNKPTSNKSNNHSNNNSATNDRLKAAEAFLQQKRHFSTFQNANIQQSQRTKVGQLPKSVYTTSTKLLIEKRNDALLLNRRNSKSAIVKKTVVLTSSSSDNDDSIMSFNSSISDTELKPFSLFKSTKSISKAKSDCGSTENNSQSKLKRYPLFHATLRTDT</sequence>
<evidence type="ECO:0000313" key="7">
    <source>
        <dbReference type="EMBL" id="CAF1373572.1"/>
    </source>
</evidence>
<evidence type="ECO:0000256" key="1">
    <source>
        <dbReference type="ARBA" id="ARBA00022679"/>
    </source>
</evidence>
<gene>
    <name evidence="6" type="ORF">GPM918_LOCUS6226</name>
    <name evidence="7" type="ORF">OVA965_LOCUS31782</name>
    <name evidence="8" type="ORF">SRO942_LOCUS6218</name>
    <name evidence="9" type="ORF">TMI583_LOCUS32621</name>
</gene>
<dbReference type="Gene3D" id="3.30.1600.10">
    <property type="entry name" value="SIR2/SIRT2 'Small Domain"/>
    <property type="match status" value="1"/>
</dbReference>
<dbReference type="InterPro" id="IPR026591">
    <property type="entry name" value="Sirtuin_cat_small_dom_sf"/>
</dbReference>
<dbReference type="GO" id="GO:0017136">
    <property type="term" value="F:histone deacetylase activity, NAD-dependent"/>
    <property type="evidence" value="ECO:0007669"/>
    <property type="project" value="TreeGrafter"/>
</dbReference>
<dbReference type="Gene3D" id="3.40.50.1220">
    <property type="entry name" value="TPP-binding domain"/>
    <property type="match status" value="1"/>
</dbReference>
<feature type="binding site" evidence="3">
    <location>
        <position position="200"/>
    </location>
    <ligand>
        <name>Zn(2+)</name>
        <dbReference type="ChEBI" id="CHEBI:29105"/>
    </ligand>
</feature>
<dbReference type="GO" id="GO:0070403">
    <property type="term" value="F:NAD+ binding"/>
    <property type="evidence" value="ECO:0007669"/>
    <property type="project" value="InterPro"/>
</dbReference>
<dbReference type="SUPFAM" id="SSF52467">
    <property type="entry name" value="DHS-like NAD/FAD-binding domain"/>
    <property type="match status" value="1"/>
</dbReference>
<dbReference type="EMBL" id="CAJNOQ010000948">
    <property type="protein sequence ID" value="CAF0853957.1"/>
    <property type="molecule type" value="Genomic_DNA"/>
</dbReference>
<accession>A0A813WE40</accession>
<comment type="caution">
    <text evidence="6">The sequence shown here is derived from an EMBL/GenBank/DDBJ whole genome shotgun (WGS) entry which is preliminary data.</text>
</comment>
<dbReference type="InterPro" id="IPR003000">
    <property type="entry name" value="Sirtuin"/>
</dbReference>
<dbReference type="EMBL" id="CAJNOK010024197">
    <property type="protein sequence ID" value="CAF1373572.1"/>
    <property type="molecule type" value="Genomic_DNA"/>
</dbReference>
<dbReference type="Proteomes" id="UP000681722">
    <property type="component" value="Unassembled WGS sequence"/>
</dbReference>
<feature type="domain" description="Deacetylase sirtuin-type" evidence="5">
    <location>
        <begin position="54"/>
        <end position="335"/>
    </location>
</feature>
<dbReference type="Proteomes" id="UP000677228">
    <property type="component" value="Unassembled WGS sequence"/>
</dbReference>
<dbReference type="EMBL" id="CAJOBC010000947">
    <property type="protein sequence ID" value="CAF3641541.1"/>
    <property type="molecule type" value="Genomic_DNA"/>
</dbReference>
<organism evidence="6 10">
    <name type="scientific">Didymodactylos carnosus</name>
    <dbReference type="NCBI Taxonomy" id="1234261"/>
    <lineage>
        <taxon>Eukaryota</taxon>
        <taxon>Metazoa</taxon>
        <taxon>Spiralia</taxon>
        <taxon>Gnathifera</taxon>
        <taxon>Rotifera</taxon>
        <taxon>Eurotatoria</taxon>
        <taxon>Bdelloidea</taxon>
        <taxon>Philodinida</taxon>
        <taxon>Philodinidae</taxon>
        <taxon>Didymodactylos</taxon>
    </lineage>
</organism>
<dbReference type="EMBL" id="CAJOBA010045868">
    <property type="protein sequence ID" value="CAF4182454.1"/>
    <property type="molecule type" value="Genomic_DNA"/>
</dbReference>
<evidence type="ECO:0000313" key="8">
    <source>
        <dbReference type="EMBL" id="CAF3641541.1"/>
    </source>
</evidence>
<keyword evidence="10" id="KW-1185">Reference proteome</keyword>
<keyword evidence="3" id="KW-0479">Metal-binding</keyword>
<dbReference type="GO" id="GO:0046872">
    <property type="term" value="F:metal ion binding"/>
    <property type="evidence" value="ECO:0007669"/>
    <property type="project" value="UniProtKB-KW"/>
</dbReference>
<dbReference type="Proteomes" id="UP000682733">
    <property type="component" value="Unassembled WGS sequence"/>
</dbReference>
<dbReference type="InterPro" id="IPR050134">
    <property type="entry name" value="NAD-dep_sirtuin_deacylases"/>
</dbReference>
<keyword evidence="1" id="KW-0808">Transferase</keyword>
<dbReference type="CDD" id="cd01408">
    <property type="entry name" value="SIRT1"/>
    <property type="match status" value="1"/>
</dbReference>
<keyword evidence="2" id="KW-0520">NAD</keyword>
<proteinExistence type="predicted"/>
<dbReference type="Proteomes" id="UP000663829">
    <property type="component" value="Unassembled WGS sequence"/>
</dbReference>
<feature type="active site" description="Proton acceptor" evidence="3">
    <location>
        <position position="192"/>
    </location>
</feature>
<evidence type="ECO:0000313" key="9">
    <source>
        <dbReference type="EMBL" id="CAF4182454.1"/>
    </source>
</evidence>
<evidence type="ECO:0000256" key="3">
    <source>
        <dbReference type="PROSITE-ProRule" id="PRU00236"/>
    </source>
</evidence>
<dbReference type="PANTHER" id="PTHR11085">
    <property type="entry name" value="NAD-DEPENDENT PROTEIN DEACYLASE SIRTUIN-5, MITOCHONDRIAL-RELATED"/>
    <property type="match status" value="1"/>
</dbReference>
<feature type="region of interest" description="Disordered" evidence="4">
    <location>
        <begin position="1"/>
        <end position="30"/>
    </location>
</feature>
<evidence type="ECO:0000259" key="5">
    <source>
        <dbReference type="PROSITE" id="PS50305"/>
    </source>
</evidence>
<dbReference type="PANTHER" id="PTHR11085:SF7">
    <property type="entry name" value="NAD-DEPENDENT PROTEIN DEACETYLASE"/>
    <property type="match status" value="1"/>
</dbReference>
<dbReference type="Pfam" id="PF02146">
    <property type="entry name" value="SIR2"/>
    <property type="match status" value="1"/>
</dbReference>
<feature type="compositionally biased region" description="Low complexity" evidence="4">
    <location>
        <begin position="1"/>
        <end position="17"/>
    </location>
</feature>
<dbReference type="GO" id="GO:0005634">
    <property type="term" value="C:nucleus"/>
    <property type="evidence" value="ECO:0007669"/>
    <property type="project" value="TreeGrafter"/>
</dbReference>
<dbReference type="InterPro" id="IPR026590">
    <property type="entry name" value="Ssirtuin_cat_dom"/>
</dbReference>
<protein>
    <recommendedName>
        <fullName evidence="5">Deacetylase sirtuin-type domain-containing protein</fullName>
    </recommendedName>
</protein>
<keyword evidence="3" id="KW-0862">Zinc</keyword>
<evidence type="ECO:0000256" key="2">
    <source>
        <dbReference type="ARBA" id="ARBA00023027"/>
    </source>
</evidence>
<evidence type="ECO:0000313" key="6">
    <source>
        <dbReference type="EMBL" id="CAF0853957.1"/>
    </source>
</evidence>
<feature type="binding site" evidence="3">
    <location>
        <position position="230"/>
    </location>
    <ligand>
        <name>Zn(2+)</name>
        <dbReference type="ChEBI" id="CHEBI:29105"/>
    </ligand>
</feature>
<feature type="binding site" evidence="3">
    <location>
        <position position="203"/>
    </location>
    <ligand>
        <name>Zn(2+)</name>
        <dbReference type="ChEBI" id="CHEBI:29105"/>
    </ligand>
</feature>
<dbReference type="OrthoDB" id="420264at2759"/>
<name>A0A813WE40_9BILA</name>
<dbReference type="InterPro" id="IPR029035">
    <property type="entry name" value="DHS-like_NAD/FAD-binding_dom"/>
</dbReference>
<evidence type="ECO:0000256" key="4">
    <source>
        <dbReference type="SAM" id="MobiDB-lite"/>
    </source>
</evidence>